<dbReference type="PANTHER" id="PTHR33778:SF1">
    <property type="entry name" value="MAGNESIUM TRANSPORTER YHID-RELATED"/>
    <property type="match status" value="1"/>
</dbReference>
<evidence type="ECO:0000256" key="1">
    <source>
        <dbReference type="ARBA" id="ARBA00004651"/>
    </source>
</evidence>
<dbReference type="RefSeq" id="WP_183867996.1">
    <property type="nucleotide sequence ID" value="NZ_JACHCF010000007.1"/>
</dbReference>
<evidence type="ECO:0000256" key="3">
    <source>
        <dbReference type="ARBA" id="ARBA00022475"/>
    </source>
</evidence>
<keyword evidence="6 7" id="KW-0472">Membrane</keyword>
<dbReference type="GO" id="GO:0005886">
    <property type="term" value="C:plasma membrane"/>
    <property type="evidence" value="ECO:0007669"/>
    <property type="project" value="UniProtKB-SubCell"/>
</dbReference>
<gene>
    <name evidence="9" type="ORF">HDE69_003115</name>
</gene>
<keyword evidence="5 7" id="KW-1133">Transmembrane helix</keyword>
<evidence type="ECO:0000256" key="6">
    <source>
        <dbReference type="ARBA" id="ARBA00023136"/>
    </source>
</evidence>
<keyword evidence="4 7" id="KW-0812">Transmembrane</keyword>
<evidence type="ECO:0000313" key="9">
    <source>
        <dbReference type="EMBL" id="MBB5622050.1"/>
    </source>
</evidence>
<feature type="transmembrane region" description="Helical" evidence="7">
    <location>
        <begin position="118"/>
        <end position="141"/>
    </location>
</feature>
<protein>
    <submittedName>
        <fullName evidence="9">Putative Mg2+ transporter-C (MgtC) family protein</fullName>
    </submittedName>
</protein>
<comment type="subcellular location">
    <subcellularLocation>
        <location evidence="1">Cell membrane</location>
        <topology evidence="1">Multi-pass membrane protein</topology>
    </subcellularLocation>
</comment>
<evidence type="ECO:0000256" key="2">
    <source>
        <dbReference type="ARBA" id="ARBA00009298"/>
    </source>
</evidence>
<evidence type="ECO:0000313" key="10">
    <source>
        <dbReference type="Proteomes" id="UP000537718"/>
    </source>
</evidence>
<dbReference type="InterPro" id="IPR003416">
    <property type="entry name" value="MgtC/SapB/SrpB/YhiD_fam"/>
</dbReference>
<evidence type="ECO:0000256" key="5">
    <source>
        <dbReference type="ARBA" id="ARBA00022989"/>
    </source>
</evidence>
<comment type="caution">
    <text evidence="9">The sequence shown here is derived from an EMBL/GenBank/DDBJ whole genome shotgun (WGS) entry which is preliminary data.</text>
</comment>
<keyword evidence="3" id="KW-1003">Cell membrane</keyword>
<proteinExistence type="inferred from homology"/>
<feature type="transmembrane region" description="Helical" evidence="7">
    <location>
        <begin position="43"/>
        <end position="63"/>
    </location>
</feature>
<dbReference type="AlphaFoldDB" id="A0A7W8YV28"/>
<dbReference type="Pfam" id="PF02308">
    <property type="entry name" value="MgtC"/>
    <property type="match status" value="1"/>
</dbReference>
<reference evidence="9 10" key="1">
    <citation type="submission" date="2020-08" db="EMBL/GenBank/DDBJ databases">
        <title>Genomic Encyclopedia of Type Strains, Phase IV (KMG-V): Genome sequencing to study the core and pangenomes of soil and plant-associated prokaryotes.</title>
        <authorList>
            <person name="Whitman W."/>
        </authorList>
    </citation>
    <scope>NUCLEOTIDE SEQUENCE [LARGE SCALE GENOMIC DNA]</scope>
    <source>
        <strain evidence="9 10">MP7CTX6</strain>
    </source>
</reference>
<dbReference type="InterPro" id="IPR049177">
    <property type="entry name" value="MgtC_SapB_SrpB_YhiD_N"/>
</dbReference>
<comment type="similarity">
    <text evidence="2">Belongs to the MgtC/SapB family.</text>
</comment>
<name>A0A7W8YV28_9SPHI</name>
<evidence type="ECO:0000259" key="8">
    <source>
        <dbReference type="Pfam" id="PF02308"/>
    </source>
</evidence>
<dbReference type="EMBL" id="JACHCF010000007">
    <property type="protein sequence ID" value="MBB5622050.1"/>
    <property type="molecule type" value="Genomic_DNA"/>
</dbReference>
<sequence length="217" mass="24262">MHQTFSAISLHDDEILKLFLSVLSGSILGFEREIRGKSAGFRTLALICFGSTIFTICSYLLGVEDNRDRIAANVITGVGFLGAGVIFRNSINVSGITTAASIWVAAAIGMLIGIGEFFFAGLSVLLSLVILYAMDYIQFWIDDRFQHRDYQITFKDKEESAALCQKIALLGLRFNNMKVFRSAQEINLEIEVRGKGDQLEKFNSWLLNEETIGSFHW</sequence>
<feature type="domain" description="MgtC/SapB/SrpB/YhiD N-terminal" evidence="8">
    <location>
        <begin position="18"/>
        <end position="137"/>
    </location>
</feature>
<evidence type="ECO:0000256" key="4">
    <source>
        <dbReference type="ARBA" id="ARBA00022692"/>
    </source>
</evidence>
<accession>A0A7W8YV28</accession>
<evidence type="ECO:0000256" key="7">
    <source>
        <dbReference type="SAM" id="Phobius"/>
    </source>
</evidence>
<dbReference type="PANTHER" id="PTHR33778">
    <property type="entry name" value="PROTEIN MGTC"/>
    <property type="match status" value="1"/>
</dbReference>
<dbReference type="Proteomes" id="UP000537718">
    <property type="component" value="Unassembled WGS sequence"/>
</dbReference>
<dbReference type="PRINTS" id="PR01837">
    <property type="entry name" value="MGTCSAPBPROT"/>
</dbReference>
<feature type="transmembrane region" description="Helical" evidence="7">
    <location>
        <begin position="69"/>
        <end position="87"/>
    </location>
</feature>
<organism evidence="9 10">
    <name type="scientific">Pedobacter cryoconitis</name>
    <dbReference type="NCBI Taxonomy" id="188932"/>
    <lineage>
        <taxon>Bacteria</taxon>
        <taxon>Pseudomonadati</taxon>
        <taxon>Bacteroidota</taxon>
        <taxon>Sphingobacteriia</taxon>
        <taxon>Sphingobacteriales</taxon>
        <taxon>Sphingobacteriaceae</taxon>
        <taxon>Pedobacter</taxon>
    </lineage>
</organism>